<keyword evidence="1" id="KW-1133">Transmembrane helix</keyword>
<name>A0A8K0S839_9HYPO</name>
<keyword evidence="1" id="KW-0812">Transmembrane</keyword>
<proteinExistence type="predicted"/>
<feature type="non-terminal residue" evidence="2">
    <location>
        <position position="1"/>
    </location>
</feature>
<reference evidence="2" key="1">
    <citation type="journal article" date="2021" name="Nat. Commun.">
        <title>Genetic determinants of endophytism in the Arabidopsis root mycobiome.</title>
        <authorList>
            <person name="Mesny F."/>
            <person name="Miyauchi S."/>
            <person name="Thiergart T."/>
            <person name="Pickel B."/>
            <person name="Atanasova L."/>
            <person name="Karlsson M."/>
            <person name="Huettel B."/>
            <person name="Barry K.W."/>
            <person name="Haridas S."/>
            <person name="Chen C."/>
            <person name="Bauer D."/>
            <person name="Andreopoulos W."/>
            <person name="Pangilinan J."/>
            <person name="LaButti K."/>
            <person name="Riley R."/>
            <person name="Lipzen A."/>
            <person name="Clum A."/>
            <person name="Drula E."/>
            <person name="Henrissat B."/>
            <person name="Kohler A."/>
            <person name="Grigoriev I.V."/>
            <person name="Martin F.M."/>
            <person name="Hacquard S."/>
        </authorList>
    </citation>
    <scope>NUCLEOTIDE SEQUENCE</scope>
    <source>
        <strain evidence="2">MPI-SDFR-AT-0068</strain>
    </source>
</reference>
<feature type="transmembrane region" description="Helical" evidence="1">
    <location>
        <begin position="45"/>
        <end position="67"/>
    </location>
</feature>
<sequence length="76" mass="8672">PLFIIFKRRILLRAVSFSILYLDFFSTISKSIFTSKLSNSSKIGLIIISITFPKSLLSLSLNVLILINKLLRNTRL</sequence>
<evidence type="ECO:0000313" key="3">
    <source>
        <dbReference type="Proteomes" id="UP000813427"/>
    </source>
</evidence>
<dbReference type="EMBL" id="JAGPXF010000002">
    <property type="protein sequence ID" value="KAH7258061.1"/>
    <property type="molecule type" value="Genomic_DNA"/>
</dbReference>
<feature type="transmembrane region" description="Helical" evidence="1">
    <location>
        <begin position="12"/>
        <end position="33"/>
    </location>
</feature>
<evidence type="ECO:0000256" key="1">
    <source>
        <dbReference type="SAM" id="Phobius"/>
    </source>
</evidence>
<evidence type="ECO:0000313" key="2">
    <source>
        <dbReference type="EMBL" id="KAH7258061.1"/>
    </source>
</evidence>
<accession>A0A8K0S839</accession>
<keyword evidence="1" id="KW-0472">Membrane</keyword>
<dbReference type="Proteomes" id="UP000813427">
    <property type="component" value="Unassembled WGS sequence"/>
</dbReference>
<dbReference type="AlphaFoldDB" id="A0A8K0S839"/>
<gene>
    <name evidence="2" type="ORF">BKA59DRAFT_390807</name>
</gene>
<protein>
    <submittedName>
        <fullName evidence="2">Uncharacterized protein</fullName>
    </submittedName>
</protein>
<organism evidence="2 3">
    <name type="scientific">Fusarium tricinctum</name>
    <dbReference type="NCBI Taxonomy" id="61284"/>
    <lineage>
        <taxon>Eukaryota</taxon>
        <taxon>Fungi</taxon>
        <taxon>Dikarya</taxon>
        <taxon>Ascomycota</taxon>
        <taxon>Pezizomycotina</taxon>
        <taxon>Sordariomycetes</taxon>
        <taxon>Hypocreomycetidae</taxon>
        <taxon>Hypocreales</taxon>
        <taxon>Nectriaceae</taxon>
        <taxon>Fusarium</taxon>
        <taxon>Fusarium tricinctum species complex</taxon>
    </lineage>
</organism>
<keyword evidence="3" id="KW-1185">Reference proteome</keyword>
<comment type="caution">
    <text evidence="2">The sequence shown here is derived from an EMBL/GenBank/DDBJ whole genome shotgun (WGS) entry which is preliminary data.</text>
</comment>